<dbReference type="PANTHER" id="PTHR10947">
    <property type="entry name" value="PHENYLALANYL-TRNA SYNTHETASE BETA CHAIN AND LEUCINE-RICH REPEAT-CONTAINING PROTEIN 47"/>
    <property type="match status" value="1"/>
</dbReference>
<protein>
    <submittedName>
        <fullName evidence="1">Phenylalanine--tRNA ligase subunit beta</fullName>
    </submittedName>
</protein>
<dbReference type="PANTHER" id="PTHR10947:SF0">
    <property type="entry name" value="PHENYLALANINE--TRNA LIGASE BETA SUBUNIT"/>
    <property type="match status" value="1"/>
</dbReference>
<dbReference type="EMBL" id="DRTM01000062">
    <property type="protein sequence ID" value="HHE75649.1"/>
    <property type="molecule type" value="Genomic_DNA"/>
</dbReference>
<dbReference type="AlphaFoldDB" id="A0A7J3T8U3"/>
<gene>
    <name evidence="1" type="ORF">ENL31_00800</name>
</gene>
<dbReference type="GO" id="GO:0006432">
    <property type="term" value="P:phenylalanyl-tRNA aminoacylation"/>
    <property type="evidence" value="ECO:0007669"/>
    <property type="project" value="InterPro"/>
</dbReference>
<reference evidence="1" key="1">
    <citation type="journal article" date="2020" name="mSystems">
        <title>Genome- and Community-Level Interaction Insights into Carbon Utilization and Element Cycling Functions of Hydrothermarchaeota in Hydrothermal Sediment.</title>
        <authorList>
            <person name="Zhou Z."/>
            <person name="Liu Y."/>
            <person name="Xu W."/>
            <person name="Pan J."/>
            <person name="Luo Z.H."/>
            <person name="Li M."/>
        </authorList>
    </citation>
    <scope>NUCLEOTIDE SEQUENCE [LARGE SCALE GENOMIC DNA]</scope>
    <source>
        <strain evidence="1">HyVt-85</strain>
    </source>
</reference>
<name>A0A7J3T8U3_9ARCH</name>
<organism evidence="1">
    <name type="scientific">Candidatus Aciduliprofundum boonei</name>
    <dbReference type="NCBI Taxonomy" id="379547"/>
    <lineage>
        <taxon>Archaea</taxon>
        <taxon>Methanobacteriati</taxon>
        <taxon>Thermoplasmatota</taxon>
        <taxon>DHVE2 group</taxon>
        <taxon>Candidatus Aciduliprofundum</taxon>
    </lineage>
</organism>
<sequence length="194" mass="22363">MPVIRLLRNELRKLGMDEKILMENVAMLGADPKGIEGDEILVEFFPDRPDLYTVEGVVRAMKGFLGMELGAPKYRVEKGNVEIFVDKELKNIRPYIVGAVIRNLEIDDSFIRSMMDFQEKLHITVGRKRKKLAIGLHDFDKVKPPFRYVASPKNFAFEPLGFEEKMSLGEILEKHPKGIEYAYILKGYEKYPLI</sequence>
<accession>A0A7J3T8U3</accession>
<comment type="caution">
    <text evidence="1">The sequence shown here is derived from an EMBL/GenBank/DDBJ whole genome shotgun (WGS) entry which is preliminary data.</text>
</comment>
<dbReference type="Gene3D" id="3.50.40.10">
    <property type="entry name" value="Phenylalanyl-trna Synthetase, Chain B, domain 3"/>
    <property type="match status" value="1"/>
</dbReference>
<dbReference type="InterPro" id="IPR045060">
    <property type="entry name" value="Phe-tRNA-ligase_IIc_bsu"/>
</dbReference>
<dbReference type="GO" id="GO:0004826">
    <property type="term" value="F:phenylalanine-tRNA ligase activity"/>
    <property type="evidence" value="ECO:0007669"/>
    <property type="project" value="InterPro"/>
</dbReference>
<dbReference type="Proteomes" id="UP000886130">
    <property type="component" value="Unassembled WGS sequence"/>
</dbReference>
<dbReference type="Gene3D" id="3.30.56.10">
    <property type="match status" value="1"/>
</dbReference>
<feature type="non-terminal residue" evidence="1">
    <location>
        <position position="194"/>
    </location>
</feature>
<keyword evidence="1" id="KW-0436">Ligase</keyword>
<proteinExistence type="predicted"/>
<dbReference type="GO" id="GO:0009328">
    <property type="term" value="C:phenylalanine-tRNA ligase complex"/>
    <property type="evidence" value="ECO:0007669"/>
    <property type="project" value="TreeGrafter"/>
</dbReference>
<evidence type="ECO:0000313" key="1">
    <source>
        <dbReference type="EMBL" id="HHE75649.1"/>
    </source>
</evidence>
<dbReference type="InterPro" id="IPR020825">
    <property type="entry name" value="Phe-tRNA_synthase-like_B3/B4"/>
</dbReference>